<dbReference type="InterPro" id="IPR045432">
    <property type="entry name" value="EAD5"/>
</dbReference>
<evidence type="ECO:0000256" key="5">
    <source>
        <dbReference type="ARBA" id="ARBA00022825"/>
    </source>
</evidence>
<keyword evidence="4 6" id="KW-0378">Hydrolase</keyword>
<dbReference type="AlphaFoldDB" id="A0A1G6RZ25"/>
<gene>
    <name evidence="8" type="ORF">SAMN05216174_107120</name>
</gene>
<dbReference type="InterPro" id="IPR009003">
    <property type="entry name" value="Peptidase_S1_PA"/>
</dbReference>
<dbReference type="Gene3D" id="2.40.10.10">
    <property type="entry name" value="Trypsin-like serine proteases"/>
    <property type="match status" value="2"/>
</dbReference>
<accession>A0A1G6RZ25</accession>
<keyword evidence="2 6" id="KW-0645">Protease</keyword>
<dbReference type="GO" id="GO:0006508">
    <property type="term" value="P:proteolysis"/>
    <property type="evidence" value="ECO:0007669"/>
    <property type="project" value="UniProtKB-KW"/>
</dbReference>
<dbReference type="STRING" id="1271860.SAMN05216174_107120"/>
<dbReference type="InterPro" id="IPR043504">
    <property type="entry name" value="Peptidase_S1_PA_chymotrypsin"/>
</dbReference>
<comment type="similarity">
    <text evidence="1 6">Belongs to the peptidase S1B family.</text>
</comment>
<dbReference type="Pfam" id="PF13365">
    <property type="entry name" value="Trypsin_2"/>
    <property type="match status" value="1"/>
</dbReference>
<evidence type="ECO:0000313" key="9">
    <source>
        <dbReference type="Proteomes" id="UP000199501"/>
    </source>
</evidence>
<dbReference type="PANTHER" id="PTHR36234:SF5">
    <property type="entry name" value="LYSYL ENDOPEPTIDASE"/>
    <property type="match status" value="1"/>
</dbReference>
<dbReference type="Pfam" id="PF19957">
    <property type="entry name" value="EAD5"/>
    <property type="match status" value="1"/>
</dbReference>
<dbReference type="GO" id="GO:0008236">
    <property type="term" value="F:serine-type peptidase activity"/>
    <property type="evidence" value="ECO:0007669"/>
    <property type="project" value="UniProtKB-KW"/>
</dbReference>
<proteinExistence type="inferred from homology"/>
<evidence type="ECO:0000256" key="6">
    <source>
        <dbReference type="RuleBase" id="RU004296"/>
    </source>
</evidence>
<dbReference type="RefSeq" id="WP_091451193.1">
    <property type="nucleotide sequence ID" value="NZ_FMZZ01000007.1"/>
</dbReference>
<name>A0A1G6RZ25_9PSEU</name>
<evidence type="ECO:0000256" key="1">
    <source>
        <dbReference type="ARBA" id="ARBA00008764"/>
    </source>
</evidence>
<organism evidence="8 9">
    <name type="scientific">Actinokineospora iranica</name>
    <dbReference type="NCBI Taxonomy" id="1271860"/>
    <lineage>
        <taxon>Bacteria</taxon>
        <taxon>Bacillati</taxon>
        <taxon>Actinomycetota</taxon>
        <taxon>Actinomycetes</taxon>
        <taxon>Pseudonocardiales</taxon>
        <taxon>Pseudonocardiaceae</taxon>
        <taxon>Actinokineospora</taxon>
    </lineage>
</organism>
<sequence>MTFAHLTPSALKEVQHAAIELGFADDGMLAALTSGIPPAFVASAMQGGQGVAKLMTLTSRMNCTRVLLSGQVPLLQWLDNAVLLAAGRPEEMVFRRALEIASVDGDAPPTTSPVDEPAAAVPDVESMLDDRGALEVVIAEDDTLDVGFLHTGAAVSRSVAKLVVQRHFNGMPATLAGNAPDVVLGTGWMIAPRLLVTNHHVVNARSPREPRASEADFALQGASATALFDYYSADATGHSTAAVGCLAHDTDLDFAILRLAEDDSPRPPLRLRANPIVRTPDRELSERVNVLQHPGGHPMRLGFRNNFVVSGSPDRLSYLTDTAGGSSGSAICDDAWHVAALHRGFQTIVNGAVQVWGRTINQENYGTPIGAILAHLAARHPEVHAEVMAGQG</sequence>
<evidence type="ECO:0000256" key="3">
    <source>
        <dbReference type="ARBA" id="ARBA00022729"/>
    </source>
</evidence>
<keyword evidence="3" id="KW-0732">Signal</keyword>
<evidence type="ECO:0000313" key="8">
    <source>
        <dbReference type="EMBL" id="SDD09922.1"/>
    </source>
</evidence>
<dbReference type="PRINTS" id="PR00839">
    <property type="entry name" value="V8PROTEASE"/>
</dbReference>
<evidence type="ECO:0000256" key="2">
    <source>
        <dbReference type="ARBA" id="ARBA00022670"/>
    </source>
</evidence>
<dbReference type="EMBL" id="FMZZ01000007">
    <property type="protein sequence ID" value="SDD09922.1"/>
    <property type="molecule type" value="Genomic_DNA"/>
</dbReference>
<dbReference type="InterPro" id="IPR008256">
    <property type="entry name" value="Peptidase_S1B"/>
</dbReference>
<protein>
    <recommendedName>
        <fullName evidence="6">Serine protease</fullName>
        <ecNumber evidence="6">3.4.21.-</ecNumber>
    </recommendedName>
</protein>
<keyword evidence="9" id="KW-1185">Reference proteome</keyword>
<dbReference type="EC" id="3.4.21.-" evidence="6"/>
<keyword evidence="5 6" id="KW-0720">Serine protease</keyword>
<dbReference type="SUPFAM" id="SSF50494">
    <property type="entry name" value="Trypsin-like serine proteases"/>
    <property type="match status" value="1"/>
</dbReference>
<evidence type="ECO:0000259" key="7">
    <source>
        <dbReference type="Pfam" id="PF19957"/>
    </source>
</evidence>
<dbReference type="PANTHER" id="PTHR36234">
    <property type="entry name" value="LYSYL ENDOPEPTIDASE"/>
    <property type="match status" value="1"/>
</dbReference>
<dbReference type="Proteomes" id="UP000199501">
    <property type="component" value="Unassembled WGS sequence"/>
</dbReference>
<dbReference type="OrthoDB" id="104542at2"/>
<evidence type="ECO:0000256" key="4">
    <source>
        <dbReference type="ARBA" id="ARBA00022801"/>
    </source>
</evidence>
<feature type="domain" description="Effector-associated" evidence="7">
    <location>
        <begin position="5"/>
        <end position="150"/>
    </location>
</feature>
<reference evidence="9" key="1">
    <citation type="submission" date="2016-10" db="EMBL/GenBank/DDBJ databases">
        <authorList>
            <person name="Varghese N."/>
            <person name="Submissions S."/>
        </authorList>
    </citation>
    <scope>NUCLEOTIDE SEQUENCE [LARGE SCALE GENOMIC DNA]</scope>
    <source>
        <strain evidence="9">IBRC-M 10403</strain>
    </source>
</reference>